<evidence type="ECO:0000313" key="3">
    <source>
        <dbReference type="Proteomes" id="UP000250321"/>
    </source>
</evidence>
<protein>
    <submittedName>
        <fullName evidence="2">Uncharacterized protein</fullName>
    </submittedName>
</protein>
<dbReference type="EMBL" id="PJQY01001878">
    <property type="protein sequence ID" value="PQP98637.1"/>
    <property type="molecule type" value="Genomic_DNA"/>
</dbReference>
<sequence>MDDLNSVSISFLQMRFDQAQTKVGGAQYGFGQTERGFVGKQREELEVLRIGFRQVEKELEAVTIGFGDKTWSERRLPPPEHASGSVTPSKSHM</sequence>
<comment type="caution">
    <text evidence="2">The sequence shown here is derived from an EMBL/GenBank/DDBJ whole genome shotgun (WGS) entry which is preliminary data.</text>
</comment>
<accession>A0A314Y3V8</accession>
<name>A0A314Y3V8_PRUYE</name>
<evidence type="ECO:0000256" key="1">
    <source>
        <dbReference type="SAM" id="MobiDB-lite"/>
    </source>
</evidence>
<organism evidence="2 3">
    <name type="scientific">Prunus yedoensis var. nudiflora</name>
    <dbReference type="NCBI Taxonomy" id="2094558"/>
    <lineage>
        <taxon>Eukaryota</taxon>
        <taxon>Viridiplantae</taxon>
        <taxon>Streptophyta</taxon>
        <taxon>Embryophyta</taxon>
        <taxon>Tracheophyta</taxon>
        <taxon>Spermatophyta</taxon>
        <taxon>Magnoliopsida</taxon>
        <taxon>eudicotyledons</taxon>
        <taxon>Gunneridae</taxon>
        <taxon>Pentapetalae</taxon>
        <taxon>rosids</taxon>
        <taxon>fabids</taxon>
        <taxon>Rosales</taxon>
        <taxon>Rosaceae</taxon>
        <taxon>Amygdaloideae</taxon>
        <taxon>Amygdaleae</taxon>
        <taxon>Prunus</taxon>
    </lineage>
</organism>
<reference evidence="2 3" key="1">
    <citation type="submission" date="2018-02" db="EMBL/GenBank/DDBJ databases">
        <title>Draft genome of wild Prunus yedoensis var. nudiflora.</title>
        <authorList>
            <person name="Baek S."/>
            <person name="Kim J.-H."/>
            <person name="Choi K."/>
            <person name="Kim G.-B."/>
            <person name="Cho A."/>
            <person name="Jang H."/>
            <person name="Shin C.-H."/>
            <person name="Yu H.-J."/>
            <person name="Mun J.-H."/>
        </authorList>
    </citation>
    <scope>NUCLEOTIDE SEQUENCE [LARGE SCALE GENOMIC DNA]</scope>
    <source>
        <strain evidence="3">cv. Jeju island</strain>
        <tissue evidence="2">Leaf</tissue>
    </source>
</reference>
<dbReference type="Proteomes" id="UP000250321">
    <property type="component" value="Unassembled WGS sequence"/>
</dbReference>
<dbReference type="AlphaFoldDB" id="A0A314Y3V8"/>
<evidence type="ECO:0000313" key="2">
    <source>
        <dbReference type="EMBL" id="PQP98637.1"/>
    </source>
</evidence>
<gene>
    <name evidence="2" type="ORF">Pyn_11313</name>
</gene>
<keyword evidence="3" id="KW-1185">Reference proteome</keyword>
<feature type="region of interest" description="Disordered" evidence="1">
    <location>
        <begin position="70"/>
        <end position="93"/>
    </location>
</feature>
<proteinExistence type="predicted"/>
<feature type="compositionally biased region" description="Polar residues" evidence="1">
    <location>
        <begin position="84"/>
        <end position="93"/>
    </location>
</feature>